<dbReference type="EMBL" id="CATKSH010000011">
    <property type="protein sequence ID" value="CAI9121126.1"/>
    <property type="molecule type" value="Genomic_DNA"/>
</dbReference>
<dbReference type="Proteomes" id="UP001176960">
    <property type="component" value="Unassembled WGS sequence"/>
</dbReference>
<proteinExistence type="predicted"/>
<keyword evidence="2" id="KW-1185">Reference proteome</keyword>
<dbReference type="InterPro" id="IPR029063">
    <property type="entry name" value="SAM-dependent_MTases_sf"/>
</dbReference>
<gene>
    <name evidence="1" type="ORF">LMG32879_001972</name>
</gene>
<dbReference type="GO" id="GO:0008168">
    <property type="term" value="F:methyltransferase activity"/>
    <property type="evidence" value="ECO:0007669"/>
    <property type="project" value="UniProtKB-KW"/>
</dbReference>
<organism evidence="1 2">
    <name type="scientific">Brytella acorum</name>
    <dbReference type="NCBI Taxonomy" id="2959299"/>
    <lineage>
        <taxon>Bacteria</taxon>
        <taxon>Pseudomonadati</taxon>
        <taxon>Pseudomonadota</taxon>
        <taxon>Alphaproteobacteria</taxon>
        <taxon>Acetobacterales</taxon>
        <taxon>Acetobacteraceae</taxon>
        <taxon>Brytella</taxon>
    </lineage>
</organism>
<sequence length="257" mass="28289">MWMRNEKLRRFIGGNSLARSLTCGLQNRLQMSLLAGHKKPVTIERLRDATRRSASLLSSDEAFMLHEFAQAQAALPGVMAEFGVYQGASAAVLCAAKGSRPLHLFDTFEGLPEPSTKDGKVFSSGQFKGTLPRVKNALRGYTDVHYHRGIFPETAHGLEDLRFSFVHLDVDLHDATLAGLEFFYPRMVPGGIILTHDHSIIEGVARAFSEFFGDKPERVIELATTQAMVIRSAPAEAGKLREQQPWMPGIVNGGRAA</sequence>
<comment type="caution">
    <text evidence="1">The sequence shown here is derived from an EMBL/GenBank/DDBJ whole genome shotgun (WGS) entry which is preliminary data.</text>
</comment>
<dbReference type="Gene3D" id="3.40.50.150">
    <property type="entry name" value="Vaccinia Virus protein VP39"/>
    <property type="match status" value="1"/>
</dbReference>
<reference evidence="1" key="1">
    <citation type="submission" date="2023-03" db="EMBL/GenBank/DDBJ databases">
        <authorList>
            <person name="Cleenwerck I."/>
        </authorList>
    </citation>
    <scope>NUCLEOTIDE SEQUENCE</scope>
    <source>
        <strain evidence="1">LMG 32879</strain>
    </source>
</reference>
<name>A0AA35VBA1_9PROT</name>
<evidence type="ECO:0000313" key="2">
    <source>
        <dbReference type="Proteomes" id="UP001176960"/>
    </source>
</evidence>
<accession>A0AA35VBA1</accession>
<keyword evidence="1" id="KW-0808">Transferase</keyword>
<dbReference type="RefSeq" id="WP_289843591.1">
    <property type="nucleotide sequence ID" value="NZ_CATKSH010000011.1"/>
</dbReference>
<dbReference type="PANTHER" id="PTHR40036">
    <property type="entry name" value="MACROCIN O-METHYLTRANSFERASE"/>
    <property type="match status" value="1"/>
</dbReference>
<keyword evidence="1" id="KW-0489">Methyltransferase</keyword>
<dbReference type="Pfam" id="PF05711">
    <property type="entry name" value="TylF"/>
    <property type="match status" value="1"/>
</dbReference>
<dbReference type="GO" id="GO:0032259">
    <property type="term" value="P:methylation"/>
    <property type="evidence" value="ECO:0007669"/>
    <property type="project" value="UniProtKB-KW"/>
</dbReference>
<dbReference type="InterPro" id="IPR008884">
    <property type="entry name" value="TylF_MeTrfase"/>
</dbReference>
<dbReference type="PANTHER" id="PTHR40036:SF1">
    <property type="entry name" value="MACROCIN O-METHYLTRANSFERASE"/>
    <property type="match status" value="1"/>
</dbReference>
<dbReference type="EC" id="2.1.1.-" evidence="1"/>
<dbReference type="AlphaFoldDB" id="A0AA35VBA1"/>
<evidence type="ECO:0000313" key="1">
    <source>
        <dbReference type="EMBL" id="CAI9121126.1"/>
    </source>
</evidence>
<protein>
    <submittedName>
        <fullName evidence="1">Class I SAM-dependent methyltransferase</fullName>
        <ecNumber evidence="1">2.1.1.-</ecNumber>
    </submittedName>
</protein>